<dbReference type="KEGG" id="mauu:NCTC10437_04385"/>
<organism evidence="2 3">
    <name type="scientific">Mycolicibacterium aurum</name>
    <name type="common">Mycobacterium aurum</name>
    <dbReference type="NCBI Taxonomy" id="1791"/>
    <lineage>
        <taxon>Bacteria</taxon>
        <taxon>Bacillati</taxon>
        <taxon>Actinomycetota</taxon>
        <taxon>Actinomycetes</taxon>
        <taxon>Mycobacteriales</taxon>
        <taxon>Mycobacteriaceae</taxon>
        <taxon>Mycolicibacterium</taxon>
    </lineage>
</organism>
<gene>
    <name evidence="2" type="ORF">NCTC10437_04385</name>
</gene>
<keyword evidence="1" id="KW-1133">Transmembrane helix</keyword>
<keyword evidence="3" id="KW-1185">Reference proteome</keyword>
<name>A0A3S4S6A9_MYCAU</name>
<evidence type="ECO:0000313" key="3">
    <source>
        <dbReference type="Proteomes" id="UP000279306"/>
    </source>
</evidence>
<dbReference type="Proteomes" id="UP000279306">
    <property type="component" value="Chromosome"/>
</dbReference>
<evidence type="ECO:0000256" key="1">
    <source>
        <dbReference type="SAM" id="Phobius"/>
    </source>
</evidence>
<feature type="transmembrane region" description="Helical" evidence="1">
    <location>
        <begin position="85"/>
        <end position="107"/>
    </location>
</feature>
<dbReference type="EMBL" id="LR134356">
    <property type="protein sequence ID" value="VEG57376.1"/>
    <property type="molecule type" value="Genomic_DNA"/>
</dbReference>
<feature type="transmembrane region" description="Helical" evidence="1">
    <location>
        <begin position="53"/>
        <end position="73"/>
    </location>
</feature>
<proteinExistence type="predicted"/>
<dbReference type="AlphaFoldDB" id="A0A3S4S6A9"/>
<evidence type="ECO:0000313" key="2">
    <source>
        <dbReference type="EMBL" id="VEG57376.1"/>
    </source>
</evidence>
<reference evidence="2 3" key="1">
    <citation type="submission" date="2018-12" db="EMBL/GenBank/DDBJ databases">
        <authorList>
            <consortium name="Pathogen Informatics"/>
        </authorList>
    </citation>
    <scope>NUCLEOTIDE SEQUENCE [LARGE SCALE GENOMIC DNA]</scope>
    <source>
        <strain evidence="2 3">NCTC10437</strain>
    </source>
</reference>
<sequence>MTTFTTRHTPVSQSDAQLLRVAMRADATMCAGIGLFAAMAADHLSRLSGLTPTAEWAAGAALVAYGALLYSLARVRDIRRVGIGVLAANVAFAVAIAVVLAAGWLPLTPFGTATILAFTAGAVGFAYLQYLGVRRLAPPRP</sequence>
<keyword evidence="1" id="KW-0812">Transmembrane</keyword>
<accession>A0A3S4S6A9</accession>
<feature type="transmembrane region" description="Helical" evidence="1">
    <location>
        <begin position="113"/>
        <end position="133"/>
    </location>
</feature>
<keyword evidence="1" id="KW-0472">Membrane</keyword>
<dbReference type="OrthoDB" id="4566092at2"/>
<feature type="transmembrane region" description="Helical" evidence="1">
    <location>
        <begin position="21"/>
        <end position="41"/>
    </location>
</feature>
<dbReference type="RefSeq" id="WP_048635218.1">
    <property type="nucleotide sequence ID" value="NZ_CVQQ01000028.1"/>
</dbReference>
<evidence type="ECO:0008006" key="4">
    <source>
        <dbReference type="Google" id="ProtNLM"/>
    </source>
</evidence>
<protein>
    <recommendedName>
        <fullName evidence="4">Transmembrane protein</fullName>
    </recommendedName>
</protein>
<dbReference type="STRING" id="1791.GCA_001049355_05388"/>